<dbReference type="GeneID" id="64961344"/>
<dbReference type="RefSeq" id="XP_041543785.1">
    <property type="nucleotide sequence ID" value="XM_041690174.1"/>
</dbReference>
<feature type="chain" id="PRO_5030656786" evidence="2">
    <location>
        <begin position="18"/>
        <end position="472"/>
    </location>
</feature>
<evidence type="ECO:0000313" key="4">
    <source>
        <dbReference type="Proteomes" id="UP000661280"/>
    </source>
</evidence>
<evidence type="ECO:0000256" key="2">
    <source>
        <dbReference type="SAM" id="SignalP"/>
    </source>
</evidence>
<feature type="signal peptide" evidence="2">
    <location>
        <begin position="1"/>
        <end position="17"/>
    </location>
</feature>
<reference evidence="3" key="1">
    <citation type="submission" date="2021-01" db="EMBL/GenBank/DDBJ databases">
        <authorList>
            <consortium name="Aspergillus luchuensis mut. kawachii IFO 4304 genome sequencing consortium"/>
            <person name="Kazuki M."/>
            <person name="Futagami T."/>
        </authorList>
    </citation>
    <scope>NUCLEOTIDE SEQUENCE</scope>
    <source>
        <strain evidence="3">IFO 4308</strain>
    </source>
</reference>
<sequence>MTLLIFVLGLLLGGISCLEGMTFSPCSDDYPSQVQYLGPWEETPSHAPTPGYYGRERSPSVFSISSDHVLEGRSSPSYQHPSNQLGFQDDEPGNGRTNDRRSSGCLVYVIEWKVTLNNRLLKRDTEQDLVLKPHTYWGKIKEDAEKAVRRKIKRHQRFRPDDTEIIVSVNDRSQNDLIKTFDNTNIDWTVIEKQLLMWGRLSRVPGKRVRLRISINYIVDSDDYPSRNFEKRGPTSVTKGMLTERDARIDAEDVSGQHTVWRDVYKKMRCPGPPCRHDGQYCWQDPLGKKHYKLKTHHLRSLVKFVENGGELETHEDVPDDIRQQLYGEEEQRLEKQKKGGQNAQGGTMWPPININVLPSQSSHPSQMYSNASPSVTCGPIDIPGPLDTAIDEYTAWQKSRVSRDSFKEQMDIARNVALENCLDLRQIHKDQDSGFFVSQGVKVGAARRFVSEIRSWLEERGNRRDSEDSLD</sequence>
<keyword evidence="4" id="KW-1185">Reference proteome</keyword>
<gene>
    <name evidence="3" type="ORF">AKAW2_50364S</name>
</gene>
<reference evidence="3" key="2">
    <citation type="submission" date="2021-02" db="EMBL/GenBank/DDBJ databases">
        <title>Aspergillus luchuensis mut. kawachii IFO 4304 genome sequence.</title>
        <authorList>
            <person name="Mori K."/>
            <person name="Kadooka C."/>
            <person name="Goto M."/>
            <person name="Futagami T."/>
        </authorList>
    </citation>
    <scope>NUCLEOTIDE SEQUENCE</scope>
    <source>
        <strain evidence="3">IFO 4308</strain>
    </source>
</reference>
<proteinExistence type="predicted"/>
<dbReference type="AlphaFoldDB" id="A0A7R8A0Q2"/>
<dbReference type="Proteomes" id="UP000661280">
    <property type="component" value="Chromosome 5"/>
</dbReference>
<organism evidence="3 4">
    <name type="scientific">Aspergillus kawachii</name>
    <name type="common">White koji mold</name>
    <name type="synonym">Aspergillus awamori var. kawachi</name>
    <dbReference type="NCBI Taxonomy" id="1069201"/>
    <lineage>
        <taxon>Eukaryota</taxon>
        <taxon>Fungi</taxon>
        <taxon>Dikarya</taxon>
        <taxon>Ascomycota</taxon>
        <taxon>Pezizomycotina</taxon>
        <taxon>Eurotiomycetes</taxon>
        <taxon>Eurotiomycetidae</taxon>
        <taxon>Eurotiales</taxon>
        <taxon>Aspergillaceae</taxon>
        <taxon>Aspergillus</taxon>
        <taxon>Aspergillus subgen. Circumdati</taxon>
    </lineage>
</organism>
<feature type="region of interest" description="Disordered" evidence="1">
    <location>
        <begin position="71"/>
        <end position="99"/>
    </location>
</feature>
<evidence type="ECO:0000313" key="3">
    <source>
        <dbReference type="EMBL" id="BCS00023.1"/>
    </source>
</evidence>
<evidence type="ECO:0000256" key="1">
    <source>
        <dbReference type="SAM" id="MobiDB-lite"/>
    </source>
</evidence>
<keyword evidence="2" id="KW-0732">Signal</keyword>
<dbReference type="EMBL" id="AP024429">
    <property type="protein sequence ID" value="BCS00023.1"/>
    <property type="molecule type" value="Genomic_DNA"/>
</dbReference>
<feature type="compositionally biased region" description="Polar residues" evidence="1">
    <location>
        <begin position="74"/>
        <end position="86"/>
    </location>
</feature>
<dbReference type="OrthoDB" id="4232626at2759"/>
<name>A0A7R8A0Q2_ASPKA</name>
<accession>A0A7R8A0Q2</accession>
<protein>
    <submittedName>
        <fullName evidence="3">Uncharacterized protein</fullName>
    </submittedName>
</protein>
<dbReference type="KEGG" id="aluc:AKAW2_50364S"/>